<dbReference type="Proteomes" id="UP000177269">
    <property type="component" value="Unassembled WGS sequence"/>
</dbReference>
<accession>A0A1G2P173</accession>
<dbReference type="InterPro" id="IPR025420">
    <property type="entry name" value="DUF4143"/>
</dbReference>
<dbReference type="EMBL" id="MHSK01000036">
    <property type="protein sequence ID" value="OHA41341.1"/>
    <property type="molecule type" value="Genomic_DNA"/>
</dbReference>
<reference evidence="3 4" key="1">
    <citation type="journal article" date="2016" name="Nat. Commun.">
        <title>Thousands of microbial genomes shed light on interconnected biogeochemical processes in an aquifer system.</title>
        <authorList>
            <person name="Anantharaman K."/>
            <person name="Brown C.T."/>
            <person name="Hug L.A."/>
            <person name="Sharon I."/>
            <person name="Castelle C.J."/>
            <person name="Probst A.J."/>
            <person name="Thomas B.C."/>
            <person name="Singh A."/>
            <person name="Wilkins M.J."/>
            <person name="Karaoz U."/>
            <person name="Brodie E.L."/>
            <person name="Williams K.H."/>
            <person name="Hubbard S.S."/>
            <person name="Banfield J.F."/>
        </authorList>
    </citation>
    <scope>NUCLEOTIDE SEQUENCE [LARGE SCALE GENOMIC DNA]</scope>
</reference>
<protein>
    <recommendedName>
        <fullName evidence="5">AAA+ ATPase domain-containing protein</fullName>
    </recommendedName>
</protein>
<dbReference type="Pfam" id="PF13635">
    <property type="entry name" value="DUF4143"/>
    <property type="match status" value="1"/>
</dbReference>
<feature type="domain" description="AAA" evidence="1">
    <location>
        <begin position="40"/>
        <end position="166"/>
    </location>
</feature>
<evidence type="ECO:0000259" key="2">
    <source>
        <dbReference type="Pfam" id="PF13635"/>
    </source>
</evidence>
<dbReference type="AlphaFoldDB" id="A0A1G2P173"/>
<gene>
    <name evidence="3" type="ORF">A3G52_02580</name>
</gene>
<dbReference type="PANTHER" id="PTHR33295:SF18">
    <property type="entry name" value="AAA+ ATPASE DOMAIN-CONTAINING PROTEIN"/>
    <property type="match status" value="1"/>
</dbReference>
<name>A0A1G2P173_9BACT</name>
<dbReference type="Gene3D" id="3.40.50.300">
    <property type="entry name" value="P-loop containing nucleotide triphosphate hydrolases"/>
    <property type="match status" value="1"/>
</dbReference>
<dbReference type="Pfam" id="PF13173">
    <property type="entry name" value="AAA_14"/>
    <property type="match status" value="1"/>
</dbReference>
<dbReference type="PANTHER" id="PTHR33295">
    <property type="entry name" value="ATPASE"/>
    <property type="match status" value="1"/>
</dbReference>
<organism evidence="3 4">
    <name type="scientific">Candidatus Taylorbacteria bacterium RIFCSPLOWO2_12_FULL_43_20</name>
    <dbReference type="NCBI Taxonomy" id="1802332"/>
    <lineage>
        <taxon>Bacteria</taxon>
        <taxon>Candidatus Tayloriibacteriota</taxon>
    </lineage>
</organism>
<sequence length="430" mass="49678">MDQKTDKLIKIIDFWKREALNDSLFPRDLTNRIDIKSIEVVDIIGPRRSGKSSVLKLLMRKLPPQSCLYINFEDPFFFENNSPSILEEIVSVYENYFSPDLKYLFFDEIQNIQAWEKSVRKMRDAQKYKIFVTGSSSKLLSSEISSVLSGRHLSYKLLPLSFREYMSFKGVIVPDEKSFSIQSDLIAKMLKDYLVTGGFPQIVLTENFELLKQYYSDIVQKDIFVRYNVRDRETLQNIGVFLMTNSSKIVSAASLRRAYGKSHQLVANYVKYFLETLLCFEIRQYYPSLKSRQKSLPKFFSVDPGMARSVSASFSDDRGRILETAVFLELLRREAEIYYWKQQSFDIDFIVIDRDGQHQVIQVCTDLSSPETMKRELSSISKVADRMGISSATIVTMDRKEVIDHHGVKVFIIPAYEWFTDLGTQGAAGA</sequence>
<proteinExistence type="predicted"/>
<evidence type="ECO:0000313" key="3">
    <source>
        <dbReference type="EMBL" id="OHA41341.1"/>
    </source>
</evidence>
<feature type="domain" description="DUF4143" evidence="2">
    <location>
        <begin position="220"/>
        <end position="364"/>
    </location>
</feature>
<dbReference type="InterPro" id="IPR041682">
    <property type="entry name" value="AAA_14"/>
</dbReference>
<evidence type="ECO:0008006" key="5">
    <source>
        <dbReference type="Google" id="ProtNLM"/>
    </source>
</evidence>
<dbReference type="SUPFAM" id="SSF52540">
    <property type="entry name" value="P-loop containing nucleoside triphosphate hydrolases"/>
    <property type="match status" value="1"/>
</dbReference>
<evidence type="ECO:0000259" key="1">
    <source>
        <dbReference type="Pfam" id="PF13173"/>
    </source>
</evidence>
<dbReference type="InterPro" id="IPR027417">
    <property type="entry name" value="P-loop_NTPase"/>
</dbReference>
<evidence type="ECO:0000313" key="4">
    <source>
        <dbReference type="Proteomes" id="UP000177269"/>
    </source>
</evidence>
<comment type="caution">
    <text evidence="3">The sequence shown here is derived from an EMBL/GenBank/DDBJ whole genome shotgun (WGS) entry which is preliminary data.</text>
</comment>